<comment type="caution">
    <text evidence="1">The sequence shown here is derived from an EMBL/GenBank/DDBJ whole genome shotgun (WGS) entry which is preliminary data.</text>
</comment>
<sequence>MRTVRSRALRIAGNRRRFIRLCVRLRIRLLAARTGSFSPTHAACIGAHAFYINPRSVHEACAVRRLPLAGGGNGSVKLPLHALGPQQAKAFEHCRGFGKFLIGTKRGGVLFNIGGNQRNGTVNHLFKLSAVKIIGNQFAEKLMIKL</sequence>
<dbReference type="AlphaFoldDB" id="A0A645DAU3"/>
<dbReference type="EMBL" id="VSSQ01034305">
    <property type="protein sequence ID" value="MPM86198.1"/>
    <property type="molecule type" value="Genomic_DNA"/>
</dbReference>
<gene>
    <name evidence="1" type="ORF">SDC9_133286</name>
</gene>
<evidence type="ECO:0000313" key="1">
    <source>
        <dbReference type="EMBL" id="MPM86198.1"/>
    </source>
</evidence>
<protein>
    <submittedName>
        <fullName evidence="1">Uncharacterized protein</fullName>
    </submittedName>
</protein>
<proteinExistence type="predicted"/>
<name>A0A645DAU3_9ZZZZ</name>
<organism evidence="1">
    <name type="scientific">bioreactor metagenome</name>
    <dbReference type="NCBI Taxonomy" id="1076179"/>
    <lineage>
        <taxon>unclassified sequences</taxon>
        <taxon>metagenomes</taxon>
        <taxon>ecological metagenomes</taxon>
    </lineage>
</organism>
<reference evidence="1" key="1">
    <citation type="submission" date="2019-08" db="EMBL/GenBank/DDBJ databases">
        <authorList>
            <person name="Kucharzyk K."/>
            <person name="Murdoch R.W."/>
            <person name="Higgins S."/>
            <person name="Loffler F."/>
        </authorList>
    </citation>
    <scope>NUCLEOTIDE SEQUENCE</scope>
</reference>
<accession>A0A645DAU3</accession>